<sequence length="70" mass="7934">MNKIDLTIEELSSKPRHYKIGYLPNQGEPNKKPQLILSGKWLATLGFTIGTPIKISLEMGRLIIQRVESE</sequence>
<organism evidence="1 2">
    <name type="scientific">Moellerella wisconsensis</name>
    <dbReference type="NCBI Taxonomy" id="158849"/>
    <lineage>
        <taxon>Bacteria</taxon>
        <taxon>Pseudomonadati</taxon>
        <taxon>Pseudomonadota</taxon>
        <taxon>Gammaproteobacteria</taxon>
        <taxon>Enterobacterales</taxon>
        <taxon>Morganellaceae</taxon>
        <taxon>Moellerella</taxon>
    </lineage>
</organism>
<dbReference type="GO" id="GO:0016070">
    <property type="term" value="P:RNA metabolic process"/>
    <property type="evidence" value="ECO:0007669"/>
    <property type="project" value="InterPro"/>
</dbReference>
<evidence type="ECO:0000313" key="1">
    <source>
        <dbReference type="EMBL" id="UNH31056.1"/>
    </source>
</evidence>
<proteinExistence type="predicted"/>
<dbReference type="GO" id="GO:0003723">
    <property type="term" value="F:RNA binding"/>
    <property type="evidence" value="ECO:0007669"/>
    <property type="project" value="InterPro"/>
</dbReference>
<name>A0A9Q8V4W0_9GAMM</name>
<dbReference type="InterPro" id="IPR014944">
    <property type="entry name" value="Toxin_SymE-like"/>
</dbReference>
<reference evidence="1" key="1">
    <citation type="submission" date="2022-03" db="EMBL/GenBank/DDBJ databases">
        <title>ESBL-producing Moellerella wisconsensis and Escherichia marmotae isolated from wild game meat.</title>
        <authorList>
            <person name="Biggel M."/>
        </authorList>
    </citation>
    <scope>NUCLEOTIDE SEQUENCE</scope>
    <source>
        <strain evidence="1">W51</strain>
    </source>
</reference>
<dbReference type="GO" id="GO:0016788">
    <property type="term" value="F:hydrolase activity, acting on ester bonds"/>
    <property type="evidence" value="ECO:0007669"/>
    <property type="project" value="InterPro"/>
</dbReference>
<dbReference type="Pfam" id="PF08845">
    <property type="entry name" value="SymE_toxin"/>
    <property type="match status" value="1"/>
</dbReference>
<dbReference type="EMBL" id="CP093245">
    <property type="protein sequence ID" value="UNH31056.1"/>
    <property type="molecule type" value="Genomic_DNA"/>
</dbReference>
<dbReference type="GeneID" id="79715919"/>
<dbReference type="RefSeq" id="WP_047254763.1">
    <property type="nucleotide sequence ID" value="NZ_CAWMFK010000041.1"/>
</dbReference>
<protein>
    <submittedName>
        <fullName evidence="1">Type I toxin-antitoxin system SymE family toxin</fullName>
    </submittedName>
</protein>
<dbReference type="GO" id="GO:0005737">
    <property type="term" value="C:cytoplasm"/>
    <property type="evidence" value="ECO:0007669"/>
    <property type="project" value="InterPro"/>
</dbReference>
<accession>A0A9Q8V4W0</accession>
<gene>
    <name evidence="1" type="ORF">MNY72_01635</name>
</gene>
<dbReference type="Proteomes" id="UP000829116">
    <property type="component" value="Chromosome"/>
</dbReference>
<evidence type="ECO:0000313" key="2">
    <source>
        <dbReference type="Proteomes" id="UP000829116"/>
    </source>
</evidence>
<dbReference type="AlphaFoldDB" id="A0A9Q8V4W0"/>